<dbReference type="Proteomes" id="UP000604083">
    <property type="component" value="Unassembled WGS sequence"/>
</dbReference>
<gene>
    <name evidence="1" type="ORF">JIN78_13105</name>
</gene>
<dbReference type="AlphaFoldDB" id="A0A934RSA3"/>
<evidence type="ECO:0000313" key="2">
    <source>
        <dbReference type="Proteomes" id="UP000604083"/>
    </source>
</evidence>
<accession>A0A934RSA3</accession>
<dbReference type="EMBL" id="JAENIO010000038">
    <property type="protein sequence ID" value="MBK1835002.1"/>
    <property type="molecule type" value="Genomic_DNA"/>
</dbReference>
<protein>
    <submittedName>
        <fullName evidence="1">Uncharacterized protein</fullName>
    </submittedName>
</protein>
<dbReference type="RefSeq" id="WP_200392436.1">
    <property type="nucleotide sequence ID" value="NZ_JAENIO010000038.1"/>
</dbReference>
<name>A0A934RSA3_9BACT</name>
<comment type="caution">
    <text evidence="1">The sequence shown here is derived from an EMBL/GenBank/DDBJ whole genome shotgun (WGS) entry which is preliminary data.</text>
</comment>
<sequence>MSLLSPEARTALASGRVEAANLVELDFTFGTERYWTGVTPLAFEGEIWNPVGQLGKLSPLESSQDLRANGLELAINIPFQNGEPVPRFQNVKPNEYKGRRARVILAFFKDGFGEVIHTLERRYFMDVLEYRIDPKASAELSLKIESELMAGGKRSVKRWTDAQQRDDYPGDRAFQFLSYLASGVEVKWGQEGAFYR</sequence>
<evidence type="ECO:0000313" key="1">
    <source>
        <dbReference type="EMBL" id="MBK1835002.1"/>
    </source>
</evidence>
<organism evidence="1 2">
    <name type="scientific">Roseibacillus ishigakijimensis</name>
    <dbReference type="NCBI Taxonomy" id="454146"/>
    <lineage>
        <taxon>Bacteria</taxon>
        <taxon>Pseudomonadati</taxon>
        <taxon>Verrucomicrobiota</taxon>
        <taxon>Verrucomicrobiia</taxon>
        <taxon>Verrucomicrobiales</taxon>
        <taxon>Verrucomicrobiaceae</taxon>
        <taxon>Roseibacillus</taxon>
    </lineage>
</organism>
<proteinExistence type="predicted"/>
<reference evidence="1" key="1">
    <citation type="submission" date="2021-01" db="EMBL/GenBank/DDBJ databases">
        <title>Modified the classification status of verrucomicrobia.</title>
        <authorList>
            <person name="Feng X."/>
        </authorList>
    </citation>
    <scope>NUCLEOTIDE SEQUENCE</scope>
    <source>
        <strain evidence="1">KCTC 12986</strain>
    </source>
</reference>
<keyword evidence="2" id="KW-1185">Reference proteome</keyword>